<organism evidence="1">
    <name type="scientific">Anguilla anguilla</name>
    <name type="common">European freshwater eel</name>
    <name type="synonym">Muraena anguilla</name>
    <dbReference type="NCBI Taxonomy" id="7936"/>
    <lineage>
        <taxon>Eukaryota</taxon>
        <taxon>Metazoa</taxon>
        <taxon>Chordata</taxon>
        <taxon>Craniata</taxon>
        <taxon>Vertebrata</taxon>
        <taxon>Euteleostomi</taxon>
        <taxon>Actinopterygii</taxon>
        <taxon>Neopterygii</taxon>
        <taxon>Teleostei</taxon>
        <taxon>Anguilliformes</taxon>
        <taxon>Anguillidae</taxon>
        <taxon>Anguilla</taxon>
    </lineage>
</organism>
<reference evidence="1" key="2">
    <citation type="journal article" date="2015" name="Fish Shellfish Immunol.">
        <title>Early steps in the European eel (Anguilla anguilla)-Vibrio vulnificus interaction in the gills: Role of the RtxA13 toxin.</title>
        <authorList>
            <person name="Callol A."/>
            <person name="Pajuelo D."/>
            <person name="Ebbesson L."/>
            <person name="Teles M."/>
            <person name="MacKenzie S."/>
            <person name="Amaro C."/>
        </authorList>
    </citation>
    <scope>NUCLEOTIDE SEQUENCE</scope>
</reference>
<protein>
    <submittedName>
        <fullName evidence="1">Uncharacterized protein</fullName>
    </submittedName>
</protein>
<evidence type="ECO:0000313" key="1">
    <source>
        <dbReference type="EMBL" id="JAI05147.1"/>
    </source>
</evidence>
<name>A0A0E9XRT4_ANGAN</name>
<reference evidence="1" key="1">
    <citation type="submission" date="2014-11" db="EMBL/GenBank/DDBJ databases">
        <authorList>
            <person name="Amaro Gonzalez C."/>
        </authorList>
    </citation>
    <scope>NUCLEOTIDE SEQUENCE</scope>
</reference>
<dbReference type="EMBL" id="GBXM01003431">
    <property type="protein sequence ID" value="JAI05147.1"/>
    <property type="molecule type" value="Transcribed_RNA"/>
</dbReference>
<dbReference type="AlphaFoldDB" id="A0A0E9XRT4"/>
<proteinExistence type="predicted"/>
<accession>A0A0E9XRT4</accession>
<sequence length="36" mass="4284">MFSSRDDLLLTEIMYINNARSETTYQGHTRMIYALK</sequence>